<dbReference type="SMART" id="SM00852">
    <property type="entry name" value="MoCF_biosynth"/>
    <property type="match status" value="1"/>
</dbReference>
<reference evidence="12 13" key="1">
    <citation type="submission" date="2021-03" db="EMBL/GenBank/DDBJ databases">
        <title>Genomic Encyclopedia of Type Strains, Phase IV (KMG-IV): sequencing the most valuable type-strain genomes for metagenomic binning, comparative biology and taxonomic classification.</title>
        <authorList>
            <person name="Goeker M."/>
        </authorList>
    </citation>
    <scope>NUCLEOTIDE SEQUENCE [LARGE SCALE GENOMIC DNA]</scope>
    <source>
        <strain evidence="12 13">DSM 101953</strain>
    </source>
</reference>
<comment type="catalytic activity">
    <reaction evidence="8">
        <text>adenylyl-molybdopterin + molybdate = Mo-molybdopterin + AMP + H(+)</text>
        <dbReference type="Rhea" id="RHEA:35047"/>
        <dbReference type="ChEBI" id="CHEBI:15378"/>
        <dbReference type="ChEBI" id="CHEBI:36264"/>
        <dbReference type="ChEBI" id="CHEBI:62727"/>
        <dbReference type="ChEBI" id="CHEBI:71302"/>
        <dbReference type="ChEBI" id="CHEBI:456215"/>
        <dbReference type="EC" id="2.10.1.1"/>
    </reaction>
</comment>
<dbReference type="InterPro" id="IPR038987">
    <property type="entry name" value="MoeA-like"/>
</dbReference>
<comment type="caution">
    <text evidence="12">The sequence shown here is derived from an EMBL/GenBank/DDBJ whole genome shotgun (WGS) entry which is preliminary data.</text>
</comment>
<dbReference type="Gene3D" id="3.40.980.10">
    <property type="entry name" value="MoaB/Mog-like domain"/>
    <property type="match status" value="1"/>
</dbReference>
<dbReference type="EMBL" id="JAGGLV010000008">
    <property type="protein sequence ID" value="MBP2112633.1"/>
    <property type="molecule type" value="Genomic_DNA"/>
</dbReference>
<keyword evidence="7 9" id="KW-0501">Molybdenum cofactor biosynthesis</keyword>
<evidence type="ECO:0000256" key="9">
    <source>
        <dbReference type="RuleBase" id="RU365090"/>
    </source>
</evidence>
<dbReference type="InterPro" id="IPR005110">
    <property type="entry name" value="MoeA_linker/N"/>
</dbReference>
<feature type="region of interest" description="Disordered" evidence="10">
    <location>
        <begin position="1"/>
        <end position="23"/>
    </location>
</feature>
<evidence type="ECO:0000259" key="11">
    <source>
        <dbReference type="SMART" id="SM00852"/>
    </source>
</evidence>
<dbReference type="Gene3D" id="2.40.340.10">
    <property type="entry name" value="MoeA, C-terminal, domain IV"/>
    <property type="match status" value="1"/>
</dbReference>
<dbReference type="GO" id="GO:0061599">
    <property type="term" value="F:molybdopterin molybdotransferase activity"/>
    <property type="evidence" value="ECO:0007669"/>
    <property type="project" value="UniProtKB-EC"/>
</dbReference>
<evidence type="ECO:0000256" key="4">
    <source>
        <dbReference type="ARBA" id="ARBA00013269"/>
    </source>
</evidence>
<dbReference type="SUPFAM" id="SSF53218">
    <property type="entry name" value="Molybdenum cofactor biosynthesis proteins"/>
    <property type="match status" value="1"/>
</dbReference>
<evidence type="ECO:0000256" key="7">
    <source>
        <dbReference type="ARBA" id="ARBA00023150"/>
    </source>
</evidence>
<accession>A0ABS4NRG0</accession>
<evidence type="ECO:0000313" key="12">
    <source>
        <dbReference type="EMBL" id="MBP2112633.1"/>
    </source>
</evidence>
<keyword evidence="9 12" id="KW-0808">Transferase</keyword>
<keyword evidence="9" id="KW-0460">Magnesium</keyword>
<protein>
    <recommendedName>
        <fullName evidence="5 9">Molybdopterin molybdenumtransferase</fullName>
        <ecNumber evidence="4 9">2.10.1.1</ecNumber>
    </recommendedName>
</protein>
<dbReference type="Pfam" id="PF00994">
    <property type="entry name" value="MoCF_biosynth"/>
    <property type="match status" value="1"/>
</dbReference>
<keyword evidence="13" id="KW-1185">Reference proteome</keyword>
<comment type="function">
    <text evidence="1 9">Catalyzes the insertion of molybdate into adenylated molybdopterin with the concomitant release of AMP.</text>
</comment>
<evidence type="ECO:0000256" key="5">
    <source>
        <dbReference type="ARBA" id="ARBA00021108"/>
    </source>
</evidence>
<dbReference type="NCBIfam" id="NF045515">
    <property type="entry name" value="Glp_gephyrin"/>
    <property type="match status" value="1"/>
</dbReference>
<dbReference type="InterPro" id="IPR036135">
    <property type="entry name" value="MoeA_linker/N_sf"/>
</dbReference>
<dbReference type="Pfam" id="PF03453">
    <property type="entry name" value="MoeA_N"/>
    <property type="match status" value="1"/>
</dbReference>
<dbReference type="InterPro" id="IPR036425">
    <property type="entry name" value="MoaB/Mog-like_dom_sf"/>
</dbReference>
<comment type="similarity">
    <text evidence="3 9">Belongs to the MoeA family.</text>
</comment>
<keyword evidence="9" id="KW-0479">Metal-binding</keyword>
<dbReference type="Gene3D" id="2.170.190.11">
    <property type="entry name" value="Molybdopterin biosynthesis moea protein, domain 3"/>
    <property type="match status" value="1"/>
</dbReference>
<gene>
    <name evidence="12" type="ORF">J2Z70_002787</name>
</gene>
<dbReference type="Proteomes" id="UP000773462">
    <property type="component" value="Unassembled WGS sequence"/>
</dbReference>
<evidence type="ECO:0000256" key="6">
    <source>
        <dbReference type="ARBA" id="ARBA00022505"/>
    </source>
</evidence>
<dbReference type="InterPro" id="IPR036688">
    <property type="entry name" value="MoeA_C_domain_IV_sf"/>
</dbReference>
<keyword evidence="6 9" id="KW-0500">Molybdenum</keyword>
<name>A0ABS4NRG0_9BACL</name>
<dbReference type="Pfam" id="PF03454">
    <property type="entry name" value="MoeA_C"/>
    <property type="match status" value="1"/>
</dbReference>
<dbReference type="EC" id="2.10.1.1" evidence="4 9"/>
<comment type="pathway">
    <text evidence="2 9">Cofactor biosynthesis; molybdopterin biosynthesis.</text>
</comment>
<evidence type="ECO:0000256" key="8">
    <source>
        <dbReference type="ARBA" id="ARBA00047317"/>
    </source>
</evidence>
<evidence type="ECO:0000256" key="10">
    <source>
        <dbReference type="SAM" id="MobiDB-lite"/>
    </source>
</evidence>
<evidence type="ECO:0000256" key="3">
    <source>
        <dbReference type="ARBA" id="ARBA00010763"/>
    </source>
</evidence>
<dbReference type="InterPro" id="IPR005111">
    <property type="entry name" value="MoeA_C_domain_IV"/>
</dbReference>
<proteinExistence type="inferred from homology"/>
<sequence>MTNREHHNKEYNNEYSRDNNKEYSSDKFQRSVLQVAEAQGRLKPYAALLAPEAVPLHLSSGRYLAESAHAPHPFPAFDRSSMDGFAVIAADTLAAGDPDTVWLEVIDVIPCGAVASREITAGTAARIMTGAQIPGGADTVIMMEATESRIEGGVTYVGICKPQERGQHITPCGLELRAGDPVLPEGTLIGAGEIAVLAALGVPEVPVRRRPKVAVFATGTELLEVDEPLVPGKIRNSNSPMLEALIREAGGEPVMLGAIIDDLELARSKVHMALESYDLVITTGGVSVGDYDIMGDLVREQSGEMLFNKIAMRPGSVTTAAVRGGSILLALSGNPGACFVGFQLFARPVIGLMQGAVQPYLPEWTAVLGVNYKRANSFTRYVRARLEIREAVLYVYPAAVDESSVTVTIKDSDCLIIIPPDSGQLSAGDKVTVLKLPGEIRG</sequence>
<evidence type="ECO:0000313" key="13">
    <source>
        <dbReference type="Proteomes" id="UP000773462"/>
    </source>
</evidence>
<dbReference type="Gene3D" id="3.90.105.10">
    <property type="entry name" value="Molybdopterin biosynthesis moea protein, domain 2"/>
    <property type="match status" value="1"/>
</dbReference>
<dbReference type="PANTHER" id="PTHR10192">
    <property type="entry name" value="MOLYBDOPTERIN BIOSYNTHESIS PROTEIN"/>
    <property type="match status" value="1"/>
</dbReference>
<dbReference type="InterPro" id="IPR001453">
    <property type="entry name" value="MoaB/Mog_dom"/>
</dbReference>
<evidence type="ECO:0000256" key="1">
    <source>
        <dbReference type="ARBA" id="ARBA00002901"/>
    </source>
</evidence>
<dbReference type="SUPFAM" id="SSF63867">
    <property type="entry name" value="MoeA C-terminal domain-like"/>
    <property type="match status" value="1"/>
</dbReference>
<dbReference type="RefSeq" id="WP_245368217.1">
    <property type="nucleotide sequence ID" value="NZ_JAGGLV010000008.1"/>
</dbReference>
<feature type="domain" description="MoaB/Mog" evidence="11">
    <location>
        <begin position="214"/>
        <end position="352"/>
    </location>
</feature>
<evidence type="ECO:0000256" key="2">
    <source>
        <dbReference type="ARBA" id="ARBA00005046"/>
    </source>
</evidence>
<dbReference type="SUPFAM" id="SSF63882">
    <property type="entry name" value="MoeA N-terminal region -like"/>
    <property type="match status" value="1"/>
</dbReference>
<comment type="cofactor">
    <cofactor evidence="9">
        <name>Mg(2+)</name>
        <dbReference type="ChEBI" id="CHEBI:18420"/>
    </cofactor>
</comment>
<dbReference type="CDD" id="cd00887">
    <property type="entry name" value="MoeA"/>
    <property type="match status" value="1"/>
</dbReference>
<dbReference type="PANTHER" id="PTHR10192:SF5">
    <property type="entry name" value="GEPHYRIN"/>
    <property type="match status" value="1"/>
</dbReference>
<organism evidence="12 13">
    <name type="scientific">Paenibacillus silagei</name>
    <dbReference type="NCBI Taxonomy" id="1670801"/>
    <lineage>
        <taxon>Bacteria</taxon>
        <taxon>Bacillati</taxon>
        <taxon>Bacillota</taxon>
        <taxon>Bacilli</taxon>
        <taxon>Bacillales</taxon>
        <taxon>Paenibacillaceae</taxon>
        <taxon>Paenibacillus</taxon>
    </lineage>
</organism>
<dbReference type="NCBIfam" id="TIGR00177">
    <property type="entry name" value="molyb_syn"/>
    <property type="match status" value="1"/>
</dbReference>